<sequence length="656" mass="73888">MLKMSTTPISPGTSTPHSHHNRVHRLRNFMLPNGRKVHIAPSPEEADLLRRRLSTIEKDQPFDLVINGSPEHLDALRTAHSHHESKRQALKDKHGDAYDEFENVKLELDVLGSELHMLTDHSVALDANFSKYGYSAHLRTYDDGSEHTSRASSLYHGPDDHEKKDWAAEKRKGRIMKLYKKPTVRQYFHRGLLWRASGTTEVASFELFVDLLYVGILAINGDHASESPTGYELLRFVITFIMSWKIWSDLALIISWFETDDIAQRVSILFVMACLLGLTTNMLEAFENSYTMLVAFYLTARLFMGSYYLFLAWLIPMVRGMLIAQAIIILIPSILWIGSIYVNLPQRFAIIAIAIFIDLSGTVGVVILVRGSKFISTRLAEWTDRVFEFYPATNIEHKTERTNAFVTLVFGYSVVAIIYQNAASFGLNAFFGKAVLGLIQAFVFNWIYFDLDGTDLFTHSIRRDAKASLIWSFAHLPFIMSYVLGGAALSRLVVARDCGDTSLESLTEAYQEKSESEVSHGLRWFYCAGFGIALFCMGIISACHIHKKDHHGIRLAKRYRLLNRLIVCIILICLPLSSLNSLTLISTVTGLVVWVLVLELWGHSCPNETFFGGGKKCGYTAKCKISRKDLEEKGRMGEVLKLKELGGGEGGVYEGS</sequence>
<proteinExistence type="predicted"/>
<evidence type="ECO:0000256" key="2">
    <source>
        <dbReference type="SAM" id="Phobius"/>
    </source>
</evidence>
<name>A0A4S8R317_9HELO</name>
<feature type="transmembrane region" description="Helical" evidence="2">
    <location>
        <begin position="295"/>
        <end position="315"/>
    </location>
</feature>
<keyword evidence="2" id="KW-0812">Transmembrane</keyword>
<dbReference type="Pfam" id="PF06772">
    <property type="entry name" value="LtrA"/>
    <property type="match status" value="1"/>
</dbReference>
<keyword evidence="4" id="KW-1185">Reference proteome</keyword>
<evidence type="ECO:0000313" key="3">
    <source>
        <dbReference type="EMBL" id="THV52208.1"/>
    </source>
</evidence>
<feature type="compositionally biased region" description="Low complexity" evidence="1">
    <location>
        <begin position="1"/>
        <end position="16"/>
    </location>
</feature>
<dbReference type="Proteomes" id="UP000308671">
    <property type="component" value="Unassembled WGS sequence"/>
</dbReference>
<keyword evidence="2" id="KW-1133">Transmembrane helix</keyword>
<dbReference type="EMBL" id="PQXL01000086">
    <property type="protein sequence ID" value="THV52208.1"/>
    <property type="molecule type" value="Genomic_DNA"/>
</dbReference>
<reference evidence="3 4" key="1">
    <citation type="submission" date="2017-12" db="EMBL/GenBank/DDBJ databases">
        <title>Comparative genomics of Botrytis spp.</title>
        <authorList>
            <person name="Valero-Jimenez C.A."/>
            <person name="Tapia P."/>
            <person name="Veloso J."/>
            <person name="Silva-Moreno E."/>
            <person name="Staats M."/>
            <person name="Valdes J.H."/>
            <person name="Van Kan J.A.L."/>
        </authorList>
    </citation>
    <scope>NUCLEOTIDE SEQUENCE [LARGE SCALE GENOMIC DNA]</scope>
    <source>
        <strain evidence="3 4">MUCL435</strain>
    </source>
</reference>
<feature type="transmembrane region" description="Helical" evidence="2">
    <location>
        <begin position="523"/>
        <end position="540"/>
    </location>
</feature>
<feature type="transmembrane region" description="Helical" evidence="2">
    <location>
        <begin position="322"/>
        <end position="342"/>
    </location>
</feature>
<feature type="transmembrane region" description="Helical" evidence="2">
    <location>
        <begin position="469"/>
        <end position="489"/>
    </location>
</feature>
<evidence type="ECO:0008006" key="5">
    <source>
        <dbReference type="Google" id="ProtNLM"/>
    </source>
</evidence>
<accession>A0A4S8R317</accession>
<dbReference type="AlphaFoldDB" id="A0A4S8R317"/>
<dbReference type="OrthoDB" id="191995at2759"/>
<evidence type="ECO:0000256" key="1">
    <source>
        <dbReference type="SAM" id="MobiDB-lite"/>
    </source>
</evidence>
<evidence type="ECO:0000313" key="4">
    <source>
        <dbReference type="Proteomes" id="UP000308671"/>
    </source>
</evidence>
<dbReference type="PANTHER" id="PTHR36840:SF1">
    <property type="entry name" value="BLL5714 PROTEIN"/>
    <property type="match status" value="1"/>
</dbReference>
<feature type="transmembrane region" description="Helical" evidence="2">
    <location>
        <begin position="233"/>
        <end position="254"/>
    </location>
</feature>
<dbReference type="InterPro" id="IPR010640">
    <property type="entry name" value="Low_temperature_requirement_A"/>
</dbReference>
<gene>
    <name evidence="3" type="ORF">BGAL_0086g00300</name>
</gene>
<organism evidence="3 4">
    <name type="scientific">Botrytis galanthina</name>
    <dbReference type="NCBI Taxonomy" id="278940"/>
    <lineage>
        <taxon>Eukaryota</taxon>
        <taxon>Fungi</taxon>
        <taxon>Dikarya</taxon>
        <taxon>Ascomycota</taxon>
        <taxon>Pezizomycotina</taxon>
        <taxon>Leotiomycetes</taxon>
        <taxon>Helotiales</taxon>
        <taxon>Sclerotiniaceae</taxon>
        <taxon>Botrytis</taxon>
    </lineage>
</organism>
<feature type="transmembrane region" description="Helical" evidence="2">
    <location>
        <begin position="429"/>
        <end position="448"/>
    </location>
</feature>
<comment type="caution">
    <text evidence="3">The sequence shown here is derived from an EMBL/GenBank/DDBJ whole genome shotgun (WGS) entry which is preliminary data.</text>
</comment>
<dbReference type="PANTHER" id="PTHR36840">
    <property type="entry name" value="BLL5714 PROTEIN"/>
    <property type="match status" value="1"/>
</dbReference>
<protein>
    <recommendedName>
        <fullName evidence="5">Low temperature requirement a protein</fullName>
    </recommendedName>
</protein>
<keyword evidence="2" id="KW-0472">Membrane</keyword>
<feature type="transmembrane region" description="Helical" evidence="2">
    <location>
        <begin position="348"/>
        <end position="369"/>
    </location>
</feature>
<feature type="transmembrane region" description="Helical" evidence="2">
    <location>
        <begin position="266"/>
        <end position="283"/>
    </location>
</feature>
<feature type="region of interest" description="Disordered" evidence="1">
    <location>
        <begin position="1"/>
        <end position="20"/>
    </location>
</feature>
<feature type="transmembrane region" description="Helical" evidence="2">
    <location>
        <begin position="584"/>
        <end position="601"/>
    </location>
</feature>
<feature type="transmembrane region" description="Helical" evidence="2">
    <location>
        <begin position="404"/>
        <end position="423"/>
    </location>
</feature>